<feature type="transmembrane region" description="Helical" evidence="7">
    <location>
        <begin position="491"/>
        <end position="508"/>
    </location>
</feature>
<evidence type="ECO:0000313" key="10">
    <source>
        <dbReference type="Proteomes" id="UP000326565"/>
    </source>
</evidence>
<dbReference type="EMBL" id="ML732174">
    <property type="protein sequence ID" value="KAB8076971.1"/>
    <property type="molecule type" value="Genomic_DNA"/>
</dbReference>
<keyword evidence="5 7" id="KW-0472">Membrane</keyword>
<comment type="subcellular location">
    <subcellularLocation>
        <location evidence="1">Membrane</location>
        <topology evidence="1">Multi-pass membrane protein</topology>
    </subcellularLocation>
</comment>
<feature type="transmembrane region" description="Helical" evidence="7">
    <location>
        <begin position="210"/>
        <end position="233"/>
    </location>
</feature>
<dbReference type="InterPro" id="IPR020846">
    <property type="entry name" value="MFS_dom"/>
</dbReference>
<evidence type="ECO:0000256" key="3">
    <source>
        <dbReference type="ARBA" id="ARBA00022692"/>
    </source>
</evidence>
<feature type="region of interest" description="Disordered" evidence="6">
    <location>
        <begin position="518"/>
        <end position="543"/>
    </location>
</feature>
<evidence type="ECO:0000259" key="8">
    <source>
        <dbReference type="PROSITE" id="PS50850"/>
    </source>
</evidence>
<feature type="transmembrane region" description="Helical" evidence="7">
    <location>
        <begin position="144"/>
        <end position="167"/>
    </location>
</feature>
<keyword evidence="10" id="KW-1185">Reference proteome</keyword>
<evidence type="ECO:0000256" key="2">
    <source>
        <dbReference type="ARBA" id="ARBA00007520"/>
    </source>
</evidence>
<feature type="transmembrane region" description="Helical" evidence="7">
    <location>
        <begin position="315"/>
        <end position="338"/>
    </location>
</feature>
<feature type="transmembrane region" description="Helical" evidence="7">
    <location>
        <begin position="376"/>
        <end position="397"/>
    </location>
</feature>
<dbReference type="Pfam" id="PF07690">
    <property type="entry name" value="MFS_1"/>
    <property type="match status" value="2"/>
</dbReference>
<dbReference type="OrthoDB" id="10021397at2759"/>
<accession>A0A5N5X886</accession>
<gene>
    <name evidence="9" type="ORF">BDV29DRAFT_199562</name>
</gene>
<dbReference type="InterPro" id="IPR036259">
    <property type="entry name" value="MFS_trans_sf"/>
</dbReference>
<dbReference type="PRINTS" id="PR01036">
    <property type="entry name" value="TCRTETB"/>
</dbReference>
<evidence type="ECO:0000256" key="5">
    <source>
        <dbReference type="ARBA" id="ARBA00023136"/>
    </source>
</evidence>
<feature type="domain" description="Major facilitator superfamily (MFS) profile" evidence="8">
    <location>
        <begin position="21"/>
        <end position="513"/>
    </location>
</feature>
<dbReference type="SUPFAM" id="SSF103473">
    <property type="entry name" value="MFS general substrate transporter"/>
    <property type="match status" value="2"/>
</dbReference>
<feature type="transmembrane region" description="Helical" evidence="7">
    <location>
        <begin position="179"/>
        <end position="198"/>
    </location>
</feature>
<evidence type="ECO:0000256" key="6">
    <source>
        <dbReference type="SAM" id="MobiDB-lite"/>
    </source>
</evidence>
<dbReference type="Gene3D" id="1.20.1250.20">
    <property type="entry name" value="MFS general substrate transporter like domains"/>
    <property type="match status" value="1"/>
</dbReference>
<evidence type="ECO:0000256" key="1">
    <source>
        <dbReference type="ARBA" id="ARBA00004141"/>
    </source>
</evidence>
<dbReference type="InterPro" id="IPR011701">
    <property type="entry name" value="MFS"/>
</dbReference>
<keyword evidence="4 7" id="KW-1133">Transmembrane helix</keyword>
<dbReference type="PROSITE" id="PS50850">
    <property type="entry name" value="MFS"/>
    <property type="match status" value="1"/>
</dbReference>
<evidence type="ECO:0000256" key="4">
    <source>
        <dbReference type="ARBA" id="ARBA00022989"/>
    </source>
</evidence>
<dbReference type="PANTHER" id="PTHR23501:SF102">
    <property type="entry name" value="DRUG TRANSPORTER, PUTATIVE (AFU_ORTHOLOGUE AFUA_3G08530)-RELATED"/>
    <property type="match status" value="1"/>
</dbReference>
<name>A0A5N5X886_9EURO</name>
<dbReference type="Proteomes" id="UP000326565">
    <property type="component" value="Unassembled WGS sequence"/>
</dbReference>
<dbReference type="Gene3D" id="1.20.1720.10">
    <property type="entry name" value="Multidrug resistance protein D"/>
    <property type="match status" value="1"/>
</dbReference>
<keyword evidence="3 7" id="KW-0812">Transmembrane</keyword>
<feature type="transmembrane region" description="Helical" evidence="7">
    <location>
        <begin position="345"/>
        <end position="364"/>
    </location>
</feature>
<protein>
    <submittedName>
        <fullName evidence="9">Major facilitator superfamily-domain-containing protein</fullName>
    </submittedName>
</protein>
<sequence>MELSNAVSTKNGRSKSRKILIEVALCTICALIFIDTVIVSTALPSIARKLQASGAQYAWVASSYLLALASLLPLWAKLSDIFGRKLVMLVGNALFLLGSLVSALSERISMLIAGRGIQGAGAGALVVLSNICIADMFSLRERGLYLGILGATTSVSTAVGPVLGGVFTETIGWQWCFWINLPIGGLALVMLVAFLDVHNPKTGLTQGLRAIDWAGAVTITGATLMFVLGLQFGGVSYPWSSAVVICLIIFGILGFLLFMLLQWKISPEPVIPHQVFSQRTNIVVLIVCFCHGIVFHGSLYYLSVYFQLALGASPIHAGVWLLVGAITLTCISIVTGIITKTTGRYREIISISCLFLTLGLGLWIDFPFYRSWPRIILFQIIPALGAGPLYQAPFIAIQARAAPANVAAATSACTFVRMIGASIGLIIGQVLLSNHIRDGSPELEEAGVPSELILKLRENFTVMARSMVNELTVPQQLLIRQLFSSALRNVWIAYTAASALALGSSFFVEHRELSRDHVETRTGLPHTKPTENGDASIKPPSVD</sequence>
<feature type="transmembrane region" description="Helical" evidence="7">
    <location>
        <begin position="239"/>
        <end position="261"/>
    </location>
</feature>
<dbReference type="GO" id="GO:0022857">
    <property type="term" value="F:transmembrane transporter activity"/>
    <property type="evidence" value="ECO:0007669"/>
    <property type="project" value="InterPro"/>
</dbReference>
<reference evidence="9 10" key="1">
    <citation type="submission" date="2019-04" db="EMBL/GenBank/DDBJ databases">
        <title>Friends and foes A comparative genomics study of 23 Aspergillus species from section Flavi.</title>
        <authorList>
            <consortium name="DOE Joint Genome Institute"/>
            <person name="Kjaerbolling I."/>
            <person name="Vesth T."/>
            <person name="Frisvad J.C."/>
            <person name="Nybo J.L."/>
            <person name="Theobald S."/>
            <person name="Kildgaard S."/>
            <person name="Isbrandt T."/>
            <person name="Kuo A."/>
            <person name="Sato A."/>
            <person name="Lyhne E.K."/>
            <person name="Kogle M.E."/>
            <person name="Wiebenga A."/>
            <person name="Kun R.S."/>
            <person name="Lubbers R.J."/>
            <person name="Makela M.R."/>
            <person name="Barry K."/>
            <person name="Chovatia M."/>
            <person name="Clum A."/>
            <person name="Daum C."/>
            <person name="Haridas S."/>
            <person name="He G."/>
            <person name="LaButti K."/>
            <person name="Lipzen A."/>
            <person name="Mondo S."/>
            <person name="Riley R."/>
            <person name="Salamov A."/>
            <person name="Simmons B.A."/>
            <person name="Magnuson J.K."/>
            <person name="Henrissat B."/>
            <person name="Mortensen U.H."/>
            <person name="Larsen T.O."/>
            <person name="Devries R.P."/>
            <person name="Grigoriev I.V."/>
            <person name="Machida M."/>
            <person name="Baker S.E."/>
            <person name="Andersen M.R."/>
        </authorList>
    </citation>
    <scope>NUCLEOTIDE SEQUENCE [LARGE SCALE GENOMIC DNA]</scope>
    <source>
        <strain evidence="9 10">CBS 151.66</strain>
    </source>
</reference>
<dbReference type="AlphaFoldDB" id="A0A5N5X886"/>
<evidence type="ECO:0000313" key="9">
    <source>
        <dbReference type="EMBL" id="KAB8076971.1"/>
    </source>
</evidence>
<dbReference type="GO" id="GO:0005886">
    <property type="term" value="C:plasma membrane"/>
    <property type="evidence" value="ECO:0007669"/>
    <property type="project" value="TreeGrafter"/>
</dbReference>
<feature type="transmembrane region" description="Helical" evidence="7">
    <location>
        <begin position="20"/>
        <end position="43"/>
    </location>
</feature>
<feature type="transmembrane region" description="Helical" evidence="7">
    <location>
        <begin position="117"/>
        <end position="137"/>
    </location>
</feature>
<dbReference type="PANTHER" id="PTHR23501">
    <property type="entry name" value="MAJOR FACILITATOR SUPERFAMILY"/>
    <property type="match status" value="1"/>
</dbReference>
<feature type="transmembrane region" description="Helical" evidence="7">
    <location>
        <begin position="86"/>
        <end position="105"/>
    </location>
</feature>
<feature type="transmembrane region" description="Helical" evidence="7">
    <location>
        <begin position="55"/>
        <end position="74"/>
    </location>
</feature>
<feature type="transmembrane region" description="Helical" evidence="7">
    <location>
        <begin position="409"/>
        <end position="432"/>
    </location>
</feature>
<comment type="similarity">
    <text evidence="2">Belongs to the major facilitator superfamily. TCR/Tet family.</text>
</comment>
<proteinExistence type="inferred from homology"/>
<organism evidence="9 10">
    <name type="scientific">Aspergillus leporis</name>
    <dbReference type="NCBI Taxonomy" id="41062"/>
    <lineage>
        <taxon>Eukaryota</taxon>
        <taxon>Fungi</taxon>
        <taxon>Dikarya</taxon>
        <taxon>Ascomycota</taxon>
        <taxon>Pezizomycotina</taxon>
        <taxon>Eurotiomycetes</taxon>
        <taxon>Eurotiomycetidae</taxon>
        <taxon>Eurotiales</taxon>
        <taxon>Aspergillaceae</taxon>
        <taxon>Aspergillus</taxon>
        <taxon>Aspergillus subgen. Circumdati</taxon>
    </lineage>
</organism>
<feature type="transmembrane region" description="Helical" evidence="7">
    <location>
        <begin position="282"/>
        <end position="303"/>
    </location>
</feature>
<evidence type="ECO:0000256" key="7">
    <source>
        <dbReference type="SAM" id="Phobius"/>
    </source>
</evidence>